<proteinExistence type="predicted"/>
<gene>
    <name evidence="1" type="ORF">JOQ06_010001</name>
</gene>
<dbReference type="EMBL" id="JAPTMU010000991">
    <property type="protein sequence ID" value="KAJ4918043.1"/>
    <property type="molecule type" value="Genomic_DNA"/>
</dbReference>
<accession>A0AAD6F1X6</accession>
<comment type="caution">
    <text evidence="1">The sequence shown here is derived from an EMBL/GenBank/DDBJ whole genome shotgun (WGS) entry which is preliminary data.</text>
</comment>
<sequence length="100" mass="11390">RAEQQTALSETQQSPSESLVLGVWYQESGTRSLVPDSWYQTPGARSLVPGVWYQTPGTRLLVPGVWYQESGTRTTKKRVEDEDDMRTLASVDKKYHVKMK</sequence>
<evidence type="ECO:0000313" key="2">
    <source>
        <dbReference type="Proteomes" id="UP001219934"/>
    </source>
</evidence>
<feature type="non-terminal residue" evidence="1">
    <location>
        <position position="1"/>
    </location>
</feature>
<reference evidence="1" key="1">
    <citation type="submission" date="2022-11" db="EMBL/GenBank/DDBJ databases">
        <title>Chromosome-level genome of Pogonophryne albipinna.</title>
        <authorList>
            <person name="Jo E."/>
        </authorList>
    </citation>
    <scope>NUCLEOTIDE SEQUENCE</scope>
    <source>
        <strain evidence="1">SGF0006</strain>
        <tissue evidence="1">Muscle</tissue>
    </source>
</reference>
<protein>
    <submittedName>
        <fullName evidence="1">Uncharacterized protein</fullName>
    </submittedName>
</protein>
<dbReference type="Proteomes" id="UP001219934">
    <property type="component" value="Unassembled WGS sequence"/>
</dbReference>
<dbReference type="AlphaFoldDB" id="A0AAD6F1X6"/>
<keyword evidence="2" id="KW-1185">Reference proteome</keyword>
<feature type="non-terminal residue" evidence="1">
    <location>
        <position position="100"/>
    </location>
</feature>
<evidence type="ECO:0000313" key="1">
    <source>
        <dbReference type="EMBL" id="KAJ4918043.1"/>
    </source>
</evidence>
<organism evidence="1 2">
    <name type="scientific">Pogonophryne albipinna</name>
    <dbReference type="NCBI Taxonomy" id="1090488"/>
    <lineage>
        <taxon>Eukaryota</taxon>
        <taxon>Metazoa</taxon>
        <taxon>Chordata</taxon>
        <taxon>Craniata</taxon>
        <taxon>Vertebrata</taxon>
        <taxon>Euteleostomi</taxon>
        <taxon>Actinopterygii</taxon>
        <taxon>Neopterygii</taxon>
        <taxon>Teleostei</taxon>
        <taxon>Neoteleostei</taxon>
        <taxon>Acanthomorphata</taxon>
        <taxon>Eupercaria</taxon>
        <taxon>Perciformes</taxon>
        <taxon>Notothenioidei</taxon>
        <taxon>Pogonophryne</taxon>
    </lineage>
</organism>
<name>A0AAD6F1X6_9TELE</name>